<feature type="compositionally biased region" description="Pro residues" evidence="2">
    <location>
        <begin position="128"/>
        <end position="137"/>
    </location>
</feature>
<gene>
    <name evidence="4" type="ORF">L1F06_012905</name>
</gene>
<reference evidence="4" key="1">
    <citation type="submission" date="2022-06" db="EMBL/GenBank/DDBJ databases">
        <title>Complete genome of Pseudomonas hydrolytica DSWY01T.</title>
        <authorList>
            <person name="Jung J."/>
            <person name="Jeon C.O."/>
        </authorList>
    </citation>
    <scope>NUCLEOTIDE SEQUENCE</scope>
    <source>
        <strain evidence="4">DSWY01</strain>
    </source>
</reference>
<accession>A0ABY5A2V3</accession>
<evidence type="ECO:0008006" key="6">
    <source>
        <dbReference type="Google" id="ProtNLM"/>
    </source>
</evidence>
<feature type="transmembrane region" description="Helical" evidence="3">
    <location>
        <begin position="21"/>
        <end position="43"/>
    </location>
</feature>
<evidence type="ECO:0000256" key="3">
    <source>
        <dbReference type="SAM" id="Phobius"/>
    </source>
</evidence>
<evidence type="ECO:0000313" key="4">
    <source>
        <dbReference type="EMBL" id="USR37596.1"/>
    </source>
</evidence>
<dbReference type="Proteomes" id="UP001054897">
    <property type="component" value="Chromosome"/>
</dbReference>
<keyword evidence="3" id="KW-0812">Transmembrane</keyword>
<dbReference type="GeneID" id="300081886"/>
<keyword evidence="3" id="KW-0472">Membrane</keyword>
<evidence type="ECO:0000313" key="5">
    <source>
        <dbReference type="Proteomes" id="UP001054897"/>
    </source>
</evidence>
<name>A0ABY5A2V3_9GAMM</name>
<dbReference type="RefSeq" id="WP_065985226.1">
    <property type="nucleotide sequence ID" value="NZ_CP099397.1"/>
</dbReference>
<protein>
    <recommendedName>
        <fullName evidence="6">Methyl-accepting chemotaxis protein</fullName>
    </recommendedName>
</protein>
<dbReference type="EMBL" id="CP099397">
    <property type="protein sequence ID" value="USR37596.1"/>
    <property type="molecule type" value="Genomic_DNA"/>
</dbReference>
<keyword evidence="1" id="KW-0175">Coiled coil</keyword>
<organism evidence="4 5">
    <name type="scientific">Ectopseudomonas hydrolytica</name>
    <dbReference type="NCBI Taxonomy" id="2493633"/>
    <lineage>
        <taxon>Bacteria</taxon>
        <taxon>Pseudomonadati</taxon>
        <taxon>Pseudomonadota</taxon>
        <taxon>Gammaproteobacteria</taxon>
        <taxon>Pseudomonadales</taxon>
        <taxon>Pseudomonadaceae</taxon>
        <taxon>Ectopseudomonas</taxon>
    </lineage>
</organism>
<keyword evidence="3" id="KW-1133">Transmembrane helix</keyword>
<sequence>MTTMPGSGQHRHGTLLRAATITWLLLISAAVVIDHVALSGLAAQVETNTPGLQVAVLEKRLAELIQQVEQAQQQPDALPQARYEVERQALEQRLNAIEQALGSRPTADNLLPLQARIEQLEMRLSTPRPAPTPPPRPRAAAPTTPKIIEPPFRVIAAELRAGERFLSILPAASGALSQVRLLRPGETEADWHLETIEGRTAVFRHGDDIRRLPVPAQ</sequence>
<keyword evidence="5" id="KW-1185">Reference proteome</keyword>
<evidence type="ECO:0000256" key="2">
    <source>
        <dbReference type="SAM" id="MobiDB-lite"/>
    </source>
</evidence>
<feature type="region of interest" description="Disordered" evidence="2">
    <location>
        <begin position="125"/>
        <end position="144"/>
    </location>
</feature>
<feature type="coiled-coil region" evidence="1">
    <location>
        <begin position="54"/>
        <end position="100"/>
    </location>
</feature>
<proteinExistence type="predicted"/>
<evidence type="ECO:0000256" key="1">
    <source>
        <dbReference type="SAM" id="Coils"/>
    </source>
</evidence>